<evidence type="ECO:0000259" key="2">
    <source>
        <dbReference type="Pfam" id="PF25547"/>
    </source>
</evidence>
<dbReference type="GeneID" id="301551075"/>
<comment type="caution">
    <text evidence="3">The sequence shown here is derived from an EMBL/GenBank/DDBJ whole genome shotgun (WGS) entry which is preliminary data.</text>
</comment>
<dbReference type="Proteomes" id="UP000600080">
    <property type="component" value="Unassembled WGS sequence"/>
</dbReference>
<dbReference type="Pfam" id="PF25547">
    <property type="entry name" value="WXG100_2"/>
    <property type="match status" value="1"/>
</dbReference>
<dbReference type="EMBL" id="BMND01000030">
    <property type="protein sequence ID" value="GGN58015.1"/>
    <property type="molecule type" value="Genomic_DNA"/>
</dbReference>
<dbReference type="RefSeq" id="WP_189102325.1">
    <property type="nucleotide sequence ID" value="NZ_BMND01000030.1"/>
</dbReference>
<evidence type="ECO:0000256" key="1">
    <source>
        <dbReference type="SAM" id="MobiDB-lite"/>
    </source>
</evidence>
<gene>
    <name evidence="3" type="ORF">GCM10012285_53930</name>
</gene>
<proteinExistence type="predicted"/>
<protein>
    <recommendedName>
        <fullName evidence="2">Outer membrane channel protein CpnT-like N-terminal domain-containing protein</fullName>
    </recommendedName>
</protein>
<name>A0ABQ2JUX0_9ACTN</name>
<evidence type="ECO:0000313" key="3">
    <source>
        <dbReference type="EMBL" id="GGN58015.1"/>
    </source>
</evidence>
<feature type="compositionally biased region" description="Gly residues" evidence="1">
    <location>
        <begin position="352"/>
        <end position="373"/>
    </location>
</feature>
<sequence length="498" mass="52623">MNRSSGHSGKPIDLHPEDLHRVALKFAKGQDRLDSVSSTLNTALQNAAGMAGNDDYGHKFGKKYDPAANALFRTLSGAVRAIGQHSTGLVTTANNYLKADHHSNAKGGKGGPEQYPAPPVFTDIMYPDAASAIGPGHSDVPDVIAKYWPNGHQDKLRAAAAAYRTAATAIDDLGNDLHQQVRSITDNSADDSVDAMAHFWEQIWQGGHRAGKAPLSAAKHACDELAKACESFAHAIDEAHSETESNLAEAGIAITVTTIVGVLLTPFTGGGSDAGAAALDSAEAAAILGGVEVALDDSIAAIGTDMIADLETYLQAAADGVPEFEAVDAETTEVGQVLERELAETEAREPAGVGGRGGGRGGSGEKPGTGGRGGESEEPAEESGGHGAQKRGQDYEDHLEEKLGGEGSFKSGKREFDGKFTEESGQEAWYEAKSGQYWEKVNSDDREMLRFKSKLMESRKIAAENGKSFYVISERPIPENIIQWLAKKGVPYKIIPQG</sequence>
<feature type="domain" description="Outer membrane channel protein CpnT-like N-terminal" evidence="2">
    <location>
        <begin position="144"/>
        <end position="269"/>
    </location>
</feature>
<dbReference type="Gene3D" id="1.10.287.1060">
    <property type="entry name" value="ESAT-6-like"/>
    <property type="match status" value="1"/>
</dbReference>
<feature type="region of interest" description="Disordered" evidence="1">
    <location>
        <begin position="342"/>
        <end position="423"/>
    </location>
</feature>
<accession>A0ABQ2JUX0</accession>
<feature type="compositionally biased region" description="Basic and acidic residues" evidence="1">
    <location>
        <begin position="391"/>
        <end position="404"/>
    </location>
</feature>
<keyword evidence="4" id="KW-1185">Reference proteome</keyword>
<organism evidence="3 4">
    <name type="scientific">Streptomyces kronopolitis</name>
    <dbReference type="NCBI Taxonomy" id="1612435"/>
    <lineage>
        <taxon>Bacteria</taxon>
        <taxon>Bacillati</taxon>
        <taxon>Actinomycetota</taxon>
        <taxon>Actinomycetes</taxon>
        <taxon>Kitasatosporales</taxon>
        <taxon>Streptomycetaceae</taxon>
        <taxon>Streptomyces</taxon>
    </lineage>
</organism>
<dbReference type="InterPro" id="IPR057746">
    <property type="entry name" value="CpnT-like_N"/>
</dbReference>
<reference evidence="4" key="1">
    <citation type="journal article" date="2019" name="Int. J. Syst. Evol. Microbiol.">
        <title>The Global Catalogue of Microorganisms (GCM) 10K type strain sequencing project: providing services to taxonomists for standard genome sequencing and annotation.</title>
        <authorList>
            <consortium name="The Broad Institute Genomics Platform"/>
            <consortium name="The Broad Institute Genome Sequencing Center for Infectious Disease"/>
            <person name="Wu L."/>
            <person name="Ma J."/>
        </authorList>
    </citation>
    <scope>NUCLEOTIDE SEQUENCE [LARGE SCALE GENOMIC DNA]</scope>
    <source>
        <strain evidence="4">CGMCC 4.7323</strain>
    </source>
</reference>
<evidence type="ECO:0000313" key="4">
    <source>
        <dbReference type="Proteomes" id="UP000600080"/>
    </source>
</evidence>
<feature type="compositionally biased region" description="Basic and acidic residues" evidence="1">
    <location>
        <begin position="412"/>
        <end position="422"/>
    </location>
</feature>